<comment type="caution">
    <text evidence="2">The sequence shown here is derived from an EMBL/GenBank/DDBJ whole genome shotgun (WGS) entry which is preliminary data.</text>
</comment>
<reference evidence="2 3" key="1">
    <citation type="submission" date="2024-05" db="EMBL/GenBank/DDBJ databases">
        <title>Haplotype-resolved chromosome-level genome assembly of Huyou (Citrus changshanensis).</title>
        <authorList>
            <person name="Miao C."/>
            <person name="Chen W."/>
            <person name="Wu Y."/>
            <person name="Wang L."/>
            <person name="Zhao S."/>
            <person name="Grierson D."/>
            <person name="Xu C."/>
            <person name="Chen K."/>
        </authorList>
    </citation>
    <scope>NUCLEOTIDE SEQUENCE [LARGE SCALE GENOMIC DNA]</scope>
    <source>
        <strain evidence="2">01-14</strain>
        <tissue evidence="2">Leaf</tissue>
    </source>
</reference>
<dbReference type="EMBL" id="JBCGBO010000005">
    <property type="protein sequence ID" value="KAK9198945.1"/>
    <property type="molecule type" value="Genomic_DNA"/>
</dbReference>
<evidence type="ECO:0000256" key="1">
    <source>
        <dbReference type="SAM" id="MobiDB-lite"/>
    </source>
</evidence>
<keyword evidence="3" id="KW-1185">Reference proteome</keyword>
<dbReference type="Proteomes" id="UP001428341">
    <property type="component" value="Unassembled WGS sequence"/>
</dbReference>
<organism evidence="2 3">
    <name type="scientific">Citrus x changshan-huyou</name>
    <dbReference type="NCBI Taxonomy" id="2935761"/>
    <lineage>
        <taxon>Eukaryota</taxon>
        <taxon>Viridiplantae</taxon>
        <taxon>Streptophyta</taxon>
        <taxon>Embryophyta</taxon>
        <taxon>Tracheophyta</taxon>
        <taxon>Spermatophyta</taxon>
        <taxon>Magnoliopsida</taxon>
        <taxon>eudicotyledons</taxon>
        <taxon>Gunneridae</taxon>
        <taxon>Pentapetalae</taxon>
        <taxon>rosids</taxon>
        <taxon>malvids</taxon>
        <taxon>Sapindales</taxon>
        <taxon>Rutaceae</taxon>
        <taxon>Aurantioideae</taxon>
        <taxon>Citrus</taxon>
    </lineage>
</organism>
<name>A0AAP0MBL5_9ROSI</name>
<sequence>MKIKERKIGFKRIEPWIPQAQAAAKREQFQQLPRSRAIPAIGHSLNRRTSRSSSNFLDREQFRKPDVVAIEQKFQQLPAARAVPTTSGKP</sequence>
<feature type="region of interest" description="Disordered" evidence="1">
    <location>
        <begin position="38"/>
        <end position="58"/>
    </location>
</feature>
<evidence type="ECO:0000313" key="3">
    <source>
        <dbReference type="Proteomes" id="UP001428341"/>
    </source>
</evidence>
<accession>A0AAP0MBL5</accession>
<proteinExistence type="predicted"/>
<dbReference type="AlphaFoldDB" id="A0AAP0MBL5"/>
<evidence type="ECO:0000313" key="2">
    <source>
        <dbReference type="EMBL" id="KAK9198945.1"/>
    </source>
</evidence>
<gene>
    <name evidence="2" type="ORF">WN944_014132</name>
</gene>
<protein>
    <submittedName>
        <fullName evidence="2">Uncharacterized protein</fullName>
    </submittedName>
</protein>